<name>A0ABW4ZJK4_9SPHI</name>
<evidence type="ECO:0000313" key="2">
    <source>
        <dbReference type="Proteomes" id="UP001597387"/>
    </source>
</evidence>
<dbReference type="Proteomes" id="UP001597387">
    <property type="component" value="Unassembled WGS sequence"/>
</dbReference>
<dbReference type="EMBL" id="JBHUHZ010000001">
    <property type="protein sequence ID" value="MFD2162047.1"/>
    <property type="molecule type" value="Genomic_DNA"/>
</dbReference>
<reference evidence="2" key="1">
    <citation type="journal article" date="2019" name="Int. J. Syst. Evol. Microbiol.">
        <title>The Global Catalogue of Microorganisms (GCM) 10K type strain sequencing project: providing services to taxonomists for standard genome sequencing and annotation.</title>
        <authorList>
            <consortium name="The Broad Institute Genomics Platform"/>
            <consortium name="The Broad Institute Genome Sequencing Center for Infectious Disease"/>
            <person name="Wu L."/>
            <person name="Ma J."/>
        </authorList>
    </citation>
    <scope>NUCLEOTIDE SEQUENCE [LARGE SCALE GENOMIC DNA]</scope>
    <source>
        <strain evidence="2">KCTC 42217</strain>
    </source>
</reference>
<dbReference type="InterPro" id="IPR032710">
    <property type="entry name" value="NTF2-like_dom_sf"/>
</dbReference>
<dbReference type="Gene3D" id="3.10.450.50">
    <property type="match status" value="2"/>
</dbReference>
<accession>A0ABW4ZJK4</accession>
<gene>
    <name evidence="1" type="ORF">ACFSJU_06555</name>
</gene>
<comment type="caution">
    <text evidence="1">The sequence shown here is derived from an EMBL/GenBank/DDBJ whole genome shotgun (WGS) entry which is preliminary data.</text>
</comment>
<proteinExistence type="predicted"/>
<sequence length="296" mass="33416">MQKALTYLIIFGCTIVTAISQPTDKVGQLVSAENYFAALAKEKGIKKAFLSVSDDNTIIFRPGPVSAIKYFKGKRDSLGILNWEPSFARISKSGDWGITAGPSTFKASDTSKTHYGDYLSVWKKNTKGVWKLAIDIGVVHPKPKTEPVLVFQNAKNEIYQKQRSQNRLQQREDVVFSSDKLMGTILKADDQIALKEFIAEESRLLFPGFLPITGKKNIMNFWRIQGFNLSSEPVKADRSLSGELAFTYGNASILHQGETKKYHYVRVWEVQQGYVWNVIYEAYVQAANEPKKEEND</sequence>
<evidence type="ECO:0000313" key="1">
    <source>
        <dbReference type="EMBL" id="MFD2162047.1"/>
    </source>
</evidence>
<dbReference type="RefSeq" id="WP_255898002.1">
    <property type="nucleotide sequence ID" value="NZ_JAFMZO010000001.1"/>
</dbReference>
<dbReference type="SUPFAM" id="SSF54427">
    <property type="entry name" value="NTF2-like"/>
    <property type="match status" value="2"/>
</dbReference>
<evidence type="ECO:0008006" key="3">
    <source>
        <dbReference type="Google" id="ProtNLM"/>
    </source>
</evidence>
<keyword evidence="2" id="KW-1185">Reference proteome</keyword>
<protein>
    <recommendedName>
        <fullName evidence="3">DUF4440 domain-containing protein</fullName>
    </recommendedName>
</protein>
<organism evidence="1 2">
    <name type="scientific">Paradesertivirga mongoliensis</name>
    <dbReference type="NCBI Taxonomy" id="2100740"/>
    <lineage>
        <taxon>Bacteria</taxon>
        <taxon>Pseudomonadati</taxon>
        <taxon>Bacteroidota</taxon>
        <taxon>Sphingobacteriia</taxon>
        <taxon>Sphingobacteriales</taxon>
        <taxon>Sphingobacteriaceae</taxon>
        <taxon>Paradesertivirga</taxon>
    </lineage>
</organism>